<dbReference type="OrthoDB" id="167602at2759"/>
<feature type="region of interest" description="Disordered" evidence="1">
    <location>
        <begin position="148"/>
        <end position="183"/>
    </location>
</feature>
<evidence type="ECO:0000256" key="1">
    <source>
        <dbReference type="SAM" id="MobiDB-lite"/>
    </source>
</evidence>
<dbReference type="EMBL" id="SHOA02000203">
    <property type="protein sequence ID" value="TDH66123.1"/>
    <property type="molecule type" value="Genomic_DNA"/>
</dbReference>
<proteinExistence type="predicted"/>
<comment type="caution">
    <text evidence="2">The sequence shown here is derived from an EMBL/GenBank/DDBJ whole genome shotgun (WGS) entry which is preliminary data.</text>
</comment>
<dbReference type="RefSeq" id="XP_067815622.1">
    <property type="nucleotide sequence ID" value="XM_067959603.1"/>
</dbReference>
<protein>
    <submittedName>
        <fullName evidence="2">Uncharacterized protein</fullName>
    </submittedName>
</protein>
<reference evidence="2 3" key="1">
    <citation type="journal article" date="2021" name="Genome Biol.">
        <title>AFLAP: assembly-free linkage analysis pipeline using k-mers from genome sequencing data.</title>
        <authorList>
            <person name="Fletcher K."/>
            <person name="Zhang L."/>
            <person name="Gil J."/>
            <person name="Han R."/>
            <person name="Cavanaugh K."/>
            <person name="Michelmore R."/>
        </authorList>
    </citation>
    <scope>NUCLEOTIDE SEQUENCE [LARGE SCALE GENOMIC DNA]</scope>
    <source>
        <strain evidence="2 3">SF5</strain>
    </source>
</reference>
<evidence type="ECO:0000313" key="2">
    <source>
        <dbReference type="EMBL" id="TDH66123.1"/>
    </source>
</evidence>
<dbReference type="GeneID" id="94345274"/>
<dbReference type="AlphaFoldDB" id="A0A976FG42"/>
<keyword evidence="3" id="KW-1185">Reference proteome</keyword>
<name>A0A976FG42_BRELC</name>
<organism evidence="2 3">
    <name type="scientific">Bremia lactucae</name>
    <name type="common">Lettuce downy mildew</name>
    <dbReference type="NCBI Taxonomy" id="4779"/>
    <lineage>
        <taxon>Eukaryota</taxon>
        <taxon>Sar</taxon>
        <taxon>Stramenopiles</taxon>
        <taxon>Oomycota</taxon>
        <taxon>Peronosporomycetes</taxon>
        <taxon>Peronosporales</taxon>
        <taxon>Peronosporaceae</taxon>
        <taxon>Bremia</taxon>
    </lineage>
</organism>
<dbReference type="KEGG" id="blac:94345274"/>
<accession>A0A976FG42</accession>
<dbReference type="Proteomes" id="UP000294530">
    <property type="component" value="Unassembled WGS sequence"/>
</dbReference>
<sequence length="311" mass="35960">MPEIVASNALIGRMPLRWQLLTNHASSTQHICVACKEKRHEPQKHEKPENPDISWDRATNVCYHATHLDDALKLEHLVSSVGQQQHQSHYDQQPTRKELAKRMKHQELCRLYRHSTRESVVAKGRRRESSHALNLQQDFQKLTKATINGKQQNKSIDKKKAKLRQSTTHDTVSGFRGPDILEMKRPLPMPFPSLETTVSSPTCLAQNASNRWQHPQGTHMDLHHDMEVESNEDHQRRRSTSYAHMLLRMRRHYRAVQTNGSHELSATVPPRRIRPERRVDHSSSLPNMATAKESTDGAIDLSYLRAYKDLR</sequence>
<gene>
    <name evidence="2" type="ORF">CCR75_001500</name>
</gene>
<evidence type="ECO:0000313" key="3">
    <source>
        <dbReference type="Proteomes" id="UP000294530"/>
    </source>
</evidence>